<evidence type="ECO:0000259" key="1">
    <source>
        <dbReference type="Pfam" id="PF13020"/>
    </source>
</evidence>
<evidence type="ECO:0000313" key="2">
    <source>
        <dbReference type="EMBL" id="QXN94555.1"/>
    </source>
</evidence>
<keyword evidence="3" id="KW-1185">Reference proteome</keyword>
<reference evidence="2 3" key="1">
    <citation type="submission" date="2021-07" db="EMBL/GenBank/DDBJ databases">
        <title>Whole Genome Sequence of Nocardia Iowensis.</title>
        <authorList>
            <person name="Lamm A."/>
            <person name="Collins-Fairclough A.M."/>
            <person name="Bunk B."/>
            <person name="Sproer C."/>
        </authorList>
    </citation>
    <scope>NUCLEOTIDE SEQUENCE [LARGE SCALE GENOMIC DNA]</scope>
    <source>
        <strain evidence="2 3">NRRL 5646</strain>
    </source>
</reference>
<evidence type="ECO:0000313" key="3">
    <source>
        <dbReference type="Proteomes" id="UP000694257"/>
    </source>
</evidence>
<protein>
    <submittedName>
        <fullName evidence="2">DUF3883 domain-containing protein</fullName>
    </submittedName>
</protein>
<dbReference type="InterPro" id="IPR024975">
    <property type="entry name" value="NOV_C"/>
</dbReference>
<dbReference type="EMBL" id="CP078145">
    <property type="protein sequence ID" value="QXN94555.1"/>
    <property type="molecule type" value="Genomic_DNA"/>
</dbReference>
<sequence>MGSLEADIALHVESMRVGVESRKRARNYEIGNVHAIRYQRDAIPPDEVLLSDLERMVLLLSRVYESAEELRAGALVDSIGSALVPAAARGWQRRVQDSRIRRAIEDYSMEFVAGSLPRSEWHVQDVSRYRPYDLLCRRLSDDLELHVEVKGTASSGCQVFLTREEVKHASSFGGSVLAIVHGIEVTATEDGVLCTGGELYVLDSWTPADEDLEVVQYTYQVPPRQAIASGGTVIAHQPWQIDTAMLRPIFYCYTTPSAQPTIPTRNATASPGRMKLHPSLMRYGPAGPWLPILNTTPEAPAEVSAAA</sequence>
<organism evidence="2 3">
    <name type="scientific">Nocardia iowensis</name>
    <dbReference type="NCBI Taxonomy" id="204891"/>
    <lineage>
        <taxon>Bacteria</taxon>
        <taxon>Bacillati</taxon>
        <taxon>Actinomycetota</taxon>
        <taxon>Actinomycetes</taxon>
        <taxon>Mycobacteriales</taxon>
        <taxon>Nocardiaceae</taxon>
        <taxon>Nocardia</taxon>
    </lineage>
</organism>
<dbReference type="Proteomes" id="UP000694257">
    <property type="component" value="Chromosome"/>
</dbReference>
<dbReference type="Pfam" id="PF13020">
    <property type="entry name" value="NOV_C"/>
    <property type="match status" value="1"/>
</dbReference>
<dbReference type="RefSeq" id="WP_218477152.1">
    <property type="nucleotide sequence ID" value="NZ_BAABJN010000015.1"/>
</dbReference>
<gene>
    <name evidence="2" type="ORF">KV110_16785</name>
</gene>
<proteinExistence type="predicted"/>
<accession>A0ABX8RY02</accession>
<name>A0ABX8RY02_NOCIO</name>
<feature type="domain" description="Protein NO VEIN C-terminal" evidence="1">
    <location>
        <begin position="104"/>
        <end position="174"/>
    </location>
</feature>